<dbReference type="InterPro" id="IPR050122">
    <property type="entry name" value="RTK"/>
</dbReference>
<dbReference type="Gene3D" id="3.30.200.20">
    <property type="entry name" value="Phosphorylase Kinase, domain 1"/>
    <property type="match status" value="1"/>
</dbReference>
<keyword evidence="2 9" id="KW-0812">Transmembrane</keyword>
<evidence type="ECO:0000256" key="7">
    <source>
        <dbReference type="ARBA" id="ARBA00023180"/>
    </source>
</evidence>
<gene>
    <name evidence="13" type="primary">LOC100378110</name>
</gene>
<dbReference type="SMART" id="SM00219">
    <property type="entry name" value="TyrKc"/>
    <property type="match status" value="1"/>
</dbReference>
<dbReference type="PANTHER" id="PTHR24416">
    <property type="entry name" value="TYROSINE-PROTEIN KINASE RECEPTOR"/>
    <property type="match status" value="1"/>
</dbReference>
<dbReference type="Proteomes" id="UP000694865">
    <property type="component" value="Unplaced"/>
</dbReference>
<evidence type="ECO:0000259" key="10">
    <source>
        <dbReference type="PROSITE" id="PS50011"/>
    </source>
</evidence>
<dbReference type="Pfam" id="PF07714">
    <property type="entry name" value="PK_Tyr_Ser-Thr"/>
    <property type="match status" value="1"/>
</dbReference>
<evidence type="ECO:0000256" key="4">
    <source>
        <dbReference type="ARBA" id="ARBA00023136"/>
    </source>
</evidence>
<keyword evidence="6" id="KW-0675">Receptor</keyword>
<dbReference type="Gene3D" id="2.60.40.10">
    <property type="entry name" value="Immunoglobulins"/>
    <property type="match status" value="2"/>
</dbReference>
<evidence type="ECO:0000256" key="8">
    <source>
        <dbReference type="ARBA" id="ARBA00023319"/>
    </source>
</evidence>
<dbReference type="InterPro" id="IPR020635">
    <property type="entry name" value="Tyr_kinase_cat_dom"/>
</dbReference>
<sequence length="546" mass="61310">MRTTGMENTWTTILYKGNNGDVFDCQLEHYTLPRPKWSLVSCEEKIVMDIQFDPLLEISLTGDVDSSGNVIEGDSFVMTCFVLEVNPDVETFIWFSPNQHVISNEHSIHFETLPRKYSGNYTCQARNTFWDDSEGVGVTTISVNVQYPPTANIVNQTDVTVIEGDTYIAECLVDSNPVVEGIWIHPDGSFSLGPTLDMRNISRTDSGTYTCFAETVFWDESTASDSDSIHINVEYPSEESTTHGGIIALTSQPDCQKLSRPNDYEDLRLNVNSDHVYMKHGEVPWEIPRASIRLGEVIAKGIFGKVVKATTTCNQLENKHLTVAVKMLNDELTDEYNALIIKELEFLKSVTSHAHIVTLIGCCTQDDIYFLFALFAFCCPIFVVLEYMTLGSLLTYIRGQKSNIGNTYANLLDGVTTISEHNRVAFSHQIYNAMEFIEGKGCVHRDLASRNVLLNENLVCKLSGFGLSTTVLCQSEYEQKTKGRLPVPRMAPESIFDGVFSTKSDVWSYGIVLWEIATLGDVPYKDMSMQEVIESIQEGYRMTRPD</sequence>
<feature type="transmembrane region" description="Helical" evidence="9">
    <location>
        <begin position="368"/>
        <end position="388"/>
    </location>
</feature>
<evidence type="ECO:0000313" key="13">
    <source>
        <dbReference type="RefSeq" id="XP_002732942.1"/>
    </source>
</evidence>
<dbReference type="SUPFAM" id="SSF56112">
    <property type="entry name" value="Protein kinase-like (PK-like)"/>
    <property type="match status" value="1"/>
</dbReference>
<protein>
    <submittedName>
        <fullName evidence="13">Fibroblast growth factor receptor 3-like</fullName>
    </submittedName>
</protein>
<dbReference type="InterPro" id="IPR036179">
    <property type="entry name" value="Ig-like_dom_sf"/>
</dbReference>
<dbReference type="InterPro" id="IPR011009">
    <property type="entry name" value="Kinase-like_dom_sf"/>
</dbReference>
<dbReference type="InterPro" id="IPR001245">
    <property type="entry name" value="Ser-Thr/Tyr_kinase_cat_dom"/>
</dbReference>
<accession>A0ABM0GM32</accession>
<dbReference type="GeneID" id="100378110"/>
<dbReference type="Pfam" id="PF13895">
    <property type="entry name" value="Ig_2"/>
    <property type="match status" value="1"/>
</dbReference>
<dbReference type="PROSITE" id="PS50835">
    <property type="entry name" value="IG_LIKE"/>
    <property type="match status" value="2"/>
</dbReference>
<dbReference type="InterPro" id="IPR007110">
    <property type="entry name" value="Ig-like_dom"/>
</dbReference>
<keyword evidence="7" id="KW-0325">Glycoprotein</keyword>
<dbReference type="CDD" id="cd00192">
    <property type="entry name" value="PTKc"/>
    <property type="match status" value="1"/>
</dbReference>
<dbReference type="PIRSF" id="PIRSF000615">
    <property type="entry name" value="TyrPK_CSF1-R"/>
    <property type="match status" value="1"/>
</dbReference>
<evidence type="ECO:0000256" key="2">
    <source>
        <dbReference type="ARBA" id="ARBA00022692"/>
    </source>
</evidence>
<evidence type="ECO:0000313" key="12">
    <source>
        <dbReference type="Proteomes" id="UP000694865"/>
    </source>
</evidence>
<keyword evidence="8" id="KW-0393">Immunoglobulin domain</keyword>
<dbReference type="InterPro" id="IPR003598">
    <property type="entry name" value="Ig_sub2"/>
</dbReference>
<dbReference type="SUPFAM" id="SSF48726">
    <property type="entry name" value="Immunoglobulin"/>
    <property type="match status" value="2"/>
</dbReference>
<dbReference type="PROSITE" id="PS00109">
    <property type="entry name" value="PROTEIN_KINASE_TYR"/>
    <property type="match status" value="1"/>
</dbReference>
<dbReference type="InterPro" id="IPR013783">
    <property type="entry name" value="Ig-like_fold"/>
</dbReference>
<keyword evidence="4 9" id="KW-0472">Membrane</keyword>
<dbReference type="Gene3D" id="1.10.510.10">
    <property type="entry name" value="Transferase(Phosphotransferase) domain 1"/>
    <property type="match status" value="1"/>
</dbReference>
<evidence type="ECO:0000256" key="9">
    <source>
        <dbReference type="SAM" id="Phobius"/>
    </source>
</evidence>
<dbReference type="SMART" id="SM00408">
    <property type="entry name" value="IGc2"/>
    <property type="match status" value="2"/>
</dbReference>
<evidence type="ECO:0000256" key="3">
    <source>
        <dbReference type="ARBA" id="ARBA00022989"/>
    </source>
</evidence>
<evidence type="ECO:0000259" key="11">
    <source>
        <dbReference type="PROSITE" id="PS50835"/>
    </source>
</evidence>
<keyword evidence="5" id="KW-1015">Disulfide bond</keyword>
<evidence type="ECO:0000256" key="6">
    <source>
        <dbReference type="ARBA" id="ARBA00023170"/>
    </source>
</evidence>
<comment type="subcellular location">
    <subcellularLocation>
        <location evidence="1">Membrane</location>
        <topology evidence="1">Single-pass membrane protein</topology>
    </subcellularLocation>
</comment>
<feature type="domain" description="Protein kinase" evidence="10">
    <location>
        <begin position="292"/>
        <end position="546"/>
    </location>
</feature>
<dbReference type="PROSITE" id="PS50011">
    <property type="entry name" value="PROTEIN_KINASE_DOM"/>
    <property type="match status" value="1"/>
</dbReference>
<proteinExistence type="predicted"/>
<evidence type="ECO:0000256" key="5">
    <source>
        <dbReference type="ARBA" id="ARBA00023157"/>
    </source>
</evidence>
<dbReference type="InterPro" id="IPR000719">
    <property type="entry name" value="Prot_kinase_dom"/>
</dbReference>
<keyword evidence="3 9" id="KW-1133">Transmembrane helix</keyword>
<dbReference type="RefSeq" id="XP_002732942.1">
    <property type="nucleotide sequence ID" value="XM_002732896.1"/>
</dbReference>
<dbReference type="InterPro" id="IPR003599">
    <property type="entry name" value="Ig_sub"/>
</dbReference>
<dbReference type="PRINTS" id="PR00109">
    <property type="entry name" value="TYRKINASE"/>
</dbReference>
<organism evidence="12 13">
    <name type="scientific">Saccoglossus kowalevskii</name>
    <name type="common">Acorn worm</name>
    <dbReference type="NCBI Taxonomy" id="10224"/>
    <lineage>
        <taxon>Eukaryota</taxon>
        <taxon>Metazoa</taxon>
        <taxon>Hemichordata</taxon>
        <taxon>Enteropneusta</taxon>
        <taxon>Harrimaniidae</taxon>
        <taxon>Saccoglossus</taxon>
    </lineage>
</organism>
<reference evidence="13" key="1">
    <citation type="submission" date="2025-08" db="UniProtKB">
        <authorList>
            <consortium name="RefSeq"/>
        </authorList>
    </citation>
    <scope>IDENTIFICATION</scope>
    <source>
        <tissue evidence="13">Testes</tissue>
    </source>
</reference>
<evidence type="ECO:0000256" key="1">
    <source>
        <dbReference type="ARBA" id="ARBA00004167"/>
    </source>
</evidence>
<keyword evidence="12" id="KW-1185">Reference proteome</keyword>
<dbReference type="InterPro" id="IPR008266">
    <property type="entry name" value="Tyr_kinase_AS"/>
</dbReference>
<feature type="domain" description="Ig-like" evidence="11">
    <location>
        <begin position="149"/>
        <end position="230"/>
    </location>
</feature>
<dbReference type="PANTHER" id="PTHR24416:SF621">
    <property type="entry name" value="TYROSINE KINASE RECEPTOR CAD96CA"/>
    <property type="match status" value="1"/>
</dbReference>
<name>A0ABM0GM32_SACKO</name>
<dbReference type="SMART" id="SM00409">
    <property type="entry name" value="IG"/>
    <property type="match status" value="2"/>
</dbReference>
<feature type="domain" description="Ig-like" evidence="11">
    <location>
        <begin position="54"/>
        <end position="142"/>
    </location>
</feature>